<dbReference type="InterPro" id="IPR016181">
    <property type="entry name" value="Acyl_CoA_acyltransferase"/>
</dbReference>
<dbReference type="EMBL" id="JBHSMJ010000031">
    <property type="protein sequence ID" value="MFC5451213.1"/>
    <property type="molecule type" value="Genomic_DNA"/>
</dbReference>
<feature type="domain" description="N-acetyltransferase" evidence="1">
    <location>
        <begin position="31"/>
        <end position="183"/>
    </location>
</feature>
<dbReference type="Pfam" id="PF13302">
    <property type="entry name" value="Acetyltransf_3"/>
    <property type="match status" value="1"/>
</dbReference>
<sequence>MNEIDPIMYSIPESFESNRLLIRAPLWNDGEKVNVAVKESMAELRPWMPWATSMPTVEESEMSIRRSRLQFLDRTDLRLLLLLKGTDELVGSSGLHRIDWQSRKFEIGYWVRTSYAKQGYITEAVEAITNFAISELQANRIEIRCDERNTNSARVAERVGYSLEGILRNDKCDIDGLLRNTMVFSKVRGVEF</sequence>
<dbReference type="InterPro" id="IPR000182">
    <property type="entry name" value="GNAT_dom"/>
</dbReference>
<gene>
    <name evidence="2" type="ORF">ACFPOG_23540</name>
</gene>
<organism evidence="2 3">
    <name type="scientific">Paenibacillus aestuarii</name>
    <dbReference type="NCBI Taxonomy" id="516965"/>
    <lineage>
        <taxon>Bacteria</taxon>
        <taxon>Bacillati</taxon>
        <taxon>Bacillota</taxon>
        <taxon>Bacilli</taxon>
        <taxon>Bacillales</taxon>
        <taxon>Paenibacillaceae</taxon>
        <taxon>Paenibacillus</taxon>
    </lineage>
</organism>
<dbReference type="Gene3D" id="3.40.630.30">
    <property type="match status" value="1"/>
</dbReference>
<dbReference type="PANTHER" id="PTHR43441">
    <property type="entry name" value="RIBOSOMAL-PROTEIN-SERINE ACETYLTRANSFERASE"/>
    <property type="match status" value="1"/>
</dbReference>
<evidence type="ECO:0000259" key="1">
    <source>
        <dbReference type="PROSITE" id="PS51186"/>
    </source>
</evidence>
<dbReference type="RefSeq" id="WP_270878001.1">
    <property type="nucleotide sequence ID" value="NZ_JAQFVF010000015.1"/>
</dbReference>
<evidence type="ECO:0000313" key="2">
    <source>
        <dbReference type="EMBL" id="MFC5451213.1"/>
    </source>
</evidence>
<keyword evidence="3" id="KW-1185">Reference proteome</keyword>
<dbReference type="GO" id="GO:0016746">
    <property type="term" value="F:acyltransferase activity"/>
    <property type="evidence" value="ECO:0007669"/>
    <property type="project" value="UniProtKB-KW"/>
</dbReference>
<accession>A0ABW0KCR4</accession>
<dbReference type="InterPro" id="IPR051908">
    <property type="entry name" value="Ribosomal_N-acetyltransferase"/>
</dbReference>
<dbReference type="PANTHER" id="PTHR43441:SF3">
    <property type="entry name" value="ACETYLTRANSFERASE"/>
    <property type="match status" value="1"/>
</dbReference>
<proteinExistence type="predicted"/>
<keyword evidence="2" id="KW-0012">Acyltransferase</keyword>
<protein>
    <submittedName>
        <fullName evidence="2">GNAT family N-acetyltransferase</fullName>
        <ecNumber evidence="2">2.3.-.-</ecNumber>
    </submittedName>
</protein>
<dbReference type="SUPFAM" id="SSF55729">
    <property type="entry name" value="Acyl-CoA N-acyltransferases (Nat)"/>
    <property type="match status" value="1"/>
</dbReference>
<dbReference type="Proteomes" id="UP001596044">
    <property type="component" value="Unassembled WGS sequence"/>
</dbReference>
<name>A0ABW0KCR4_9BACL</name>
<evidence type="ECO:0000313" key="3">
    <source>
        <dbReference type="Proteomes" id="UP001596044"/>
    </source>
</evidence>
<dbReference type="PROSITE" id="PS51186">
    <property type="entry name" value="GNAT"/>
    <property type="match status" value="1"/>
</dbReference>
<comment type="caution">
    <text evidence="2">The sequence shown here is derived from an EMBL/GenBank/DDBJ whole genome shotgun (WGS) entry which is preliminary data.</text>
</comment>
<keyword evidence="2" id="KW-0808">Transferase</keyword>
<reference evidence="3" key="1">
    <citation type="journal article" date="2019" name="Int. J. Syst. Evol. Microbiol.">
        <title>The Global Catalogue of Microorganisms (GCM) 10K type strain sequencing project: providing services to taxonomists for standard genome sequencing and annotation.</title>
        <authorList>
            <consortium name="The Broad Institute Genomics Platform"/>
            <consortium name="The Broad Institute Genome Sequencing Center for Infectious Disease"/>
            <person name="Wu L."/>
            <person name="Ma J."/>
        </authorList>
    </citation>
    <scope>NUCLEOTIDE SEQUENCE [LARGE SCALE GENOMIC DNA]</scope>
    <source>
        <strain evidence="3">KACC 11904</strain>
    </source>
</reference>
<dbReference type="EC" id="2.3.-.-" evidence="2"/>